<proteinExistence type="predicted"/>
<evidence type="ECO:0000313" key="1">
    <source>
        <dbReference type="EMBL" id="AAK48105.1"/>
    </source>
</evidence>
<dbReference type="EMBL" id="AE000516">
    <property type="protein sequence ID" value="AAK48105.1"/>
    <property type="molecule type" value="Genomic_DNA"/>
</dbReference>
<dbReference type="AlphaFoldDB" id="Q8VIX0"/>
<protein>
    <submittedName>
        <fullName evidence="1">Uncharacterized protein</fullName>
    </submittedName>
</protein>
<name>Q8VIX0_MYCTO</name>
<reference evidence="1 2" key="1">
    <citation type="journal article" date="2002" name="J. Bacteriol.">
        <title>Whole-genome comparison of Mycobacterium tuberculosis clinical and laboratory strains.</title>
        <authorList>
            <person name="Fleischmann R.D."/>
            <person name="Alland D."/>
            <person name="Eisen J.A."/>
            <person name="Carpenter L."/>
            <person name="White O."/>
            <person name="Peterson J."/>
            <person name="DeBoy R."/>
            <person name="Dodson R."/>
            <person name="Gwinn M."/>
            <person name="Haft D."/>
            <person name="Hickey E."/>
            <person name="Kolonay J.F."/>
            <person name="Nelson W.C."/>
            <person name="Umayam L.A."/>
            <person name="Ermolaeva M."/>
            <person name="Salzberg S.L."/>
            <person name="Delcher A."/>
            <person name="Utterback T."/>
            <person name="Weidman J."/>
            <person name="Khouri H."/>
            <person name="Gill J."/>
            <person name="Mikula A."/>
            <person name="Bishai W."/>
            <person name="Jacobs Jr W.R.Jr."/>
            <person name="Venter J.C."/>
            <person name="Fraser C.M."/>
        </authorList>
    </citation>
    <scope>NUCLEOTIDE SEQUENCE [LARGE SCALE GENOMIC DNA]</scope>
    <source>
        <strain evidence="2">CDC 1551 / Oshkosh</strain>
    </source>
</reference>
<dbReference type="HOGENOM" id="CLU_3045625_0_0_11"/>
<dbReference type="KEGG" id="mtc:MT3745"/>
<organism evidence="1 2">
    <name type="scientific">Mycobacterium tuberculosis (strain CDC 1551 / Oshkosh)</name>
    <dbReference type="NCBI Taxonomy" id="83331"/>
    <lineage>
        <taxon>Bacteria</taxon>
        <taxon>Bacillati</taxon>
        <taxon>Actinomycetota</taxon>
        <taxon>Actinomycetes</taxon>
        <taxon>Mycobacteriales</taxon>
        <taxon>Mycobacteriaceae</taxon>
        <taxon>Mycobacterium</taxon>
        <taxon>Mycobacterium tuberculosis complex</taxon>
    </lineage>
</organism>
<evidence type="ECO:0000313" key="2">
    <source>
        <dbReference type="Proteomes" id="UP000001020"/>
    </source>
</evidence>
<dbReference type="Proteomes" id="UP000001020">
    <property type="component" value="Chromosome"/>
</dbReference>
<accession>Q8VIX0</accession>
<sequence>MISLPLCPALLGRGFQPYRAFHRGDDGLADRVRDNPFEVLSADRPPVGATLASD</sequence>
<keyword evidence="2" id="KW-1185">Reference proteome</keyword>
<gene>
    <name evidence="1" type="ordered locus">MT3745</name>
</gene>